<dbReference type="SUPFAM" id="SSF51735">
    <property type="entry name" value="NAD(P)-binding Rossmann-fold domains"/>
    <property type="match status" value="1"/>
</dbReference>
<evidence type="ECO:0000256" key="2">
    <source>
        <dbReference type="ARBA" id="ARBA00023002"/>
    </source>
</evidence>
<evidence type="ECO:0000256" key="1">
    <source>
        <dbReference type="ARBA" id="ARBA00007637"/>
    </source>
</evidence>
<dbReference type="PANTHER" id="PTHR43103">
    <property type="entry name" value="NUCLEOSIDE-DIPHOSPHATE-SUGAR EPIMERASE"/>
    <property type="match status" value="1"/>
</dbReference>
<dbReference type="Proteomes" id="UP000516173">
    <property type="component" value="Chromosome"/>
</dbReference>
<protein>
    <submittedName>
        <fullName evidence="5">Oxidoreductase</fullName>
    </submittedName>
</protein>
<reference evidence="5 6" key="1">
    <citation type="submission" date="2020-08" db="EMBL/GenBank/DDBJ databases">
        <title>Genome Sequencing of Nocardia wallacei strain FMUON74 and assembly.</title>
        <authorList>
            <person name="Toyokawa M."/>
            <person name="Uesaka K."/>
        </authorList>
    </citation>
    <scope>NUCLEOTIDE SEQUENCE [LARGE SCALE GENOMIC DNA]</scope>
    <source>
        <strain evidence="5 6">FMUON74</strain>
    </source>
</reference>
<dbReference type="KEGG" id="nwl:NWFMUON74_44000"/>
<comment type="similarity">
    <text evidence="1">Belongs to the NAD(P)-dependent epimerase/dehydratase family.</text>
</comment>
<dbReference type="GeneID" id="80348864"/>
<proteinExistence type="inferred from homology"/>
<dbReference type="Gene3D" id="3.40.50.720">
    <property type="entry name" value="NAD(P)-binding Rossmann-like Domain"/>
    <property type="match status" value="1"/>
</dbReference>
<name>A0A7G1KN65_9NOCA</name>
<dbReference type="EMBL" id="AP023396">
    <property type="protein sequence ID" value="BCK56628.1"/>
    <property type="molecule type" value="Genomic_DNA"/>
</dbReference>
<dbReference type="PANTHER" id="PTHR43103:SF5">
    <property type="entry name" value="4-EPIMERASE, PUTATIVE (AFU_ORTHOLOGUE AFUA_7G00360)-RELATED"/>
    <property type="match status" value="1"/>
</dbReference>
<evidence type="ECO:0000256" key="3">
    <source>
        <dbReference type="ARBA" id="ARBA00023027"/>
    </source>
</evidence>
<dbReference type="AlphaFoldDB" id="A0A7G1KN65"/>
<dbReference type="InterPro" id="IPR036291">
    <property type="entry name" value="NAD(P)-bd_dom_sf"/>
</dbReference>
<feature type="domain" description="NAD-dependent epimerase/dehydratase" evidence="4">
    <location>
        <begin position="5"/>
        <end position="185"/>
    </location>
</feature>
<dbReference type="GO" id="GO:0016491">
    <property type="term" value="F:oxidoreductase activity"/>
    <property type="evidence" value="ECO:0007669"/>
    <property type="project" value="UniProtKB-KW"/>
</dbReference>
<evidence type="ECO:0000313" key="6">
    <source>
        <dbReference type="Proteomes" id="UP000516173"/>
    </source>
</evidence>
<evidence type="ECO:0000313" key="5">
    <source>
        <dbReference type="EMBL" id="BCK56628.1"/>
    </source>
</evidence>
<dbReference type="InterPro" id="IPR001509">
    <property type="entry name" value="Epimerase_deHydtase"/>
</dbReference>
<keyword evidence="3" id="KW-0520">NAD</keyword>
<gene>
    <name evidence="5" type="ORF">NWFMUON74_44000</name>
</gene>
<dbReference type="RefSeq" id="WP_187683666.1">
    <property type="nucleotide sequence ID" value="NZ_AP023396.1"/>
</dbReference>
<keyword evidence="2" id="KW-0560">Oxidoreductase</keyword>
<organism evidence="5 6">
    <name type="scientific">Nocardia wallacei</name>
    <dbReference type="NCBI Taxonomy" id="480035"/>
    <lineage>
        <taxon>Bacteria</taxon>
        <taxon>Bacillati</taxon>
        <taxon>Actinomycetota</taxon>
        <taxon>Actinomycetes</taxon>
        <taxon>Mycobacteriales</taxon>
        <taxon>Nocardiaceae</taxon>
        <taxon>Nocardia</taxon>
    </lineage>
</organism>
<sequence length="374" mass="39876">MTGTVLVTGAFGQVGKRCAEILLSRGRTVVATDLRTEATSAVADGMAAHGHPGTLHTAYADLLDDAAVGALVAEHRPGAIVHLAAMYSPRSYRNPALARRISVDGTTALVRAARALPEPPLLVYASSAAVYGSRNPYRYPELITPDTAVRPIDQYGEDKVLTEAVVTGSGLPHAILRLAGVLSPDGTAGLNGDYLLLMRATPGDNRLHGVDARDVATAFANAVDRRAAIDGKILLIGGNDTYRRTHRDVEDDMLAAIGIGRLGASASLPGDPADDRGWSFTGWFDTTGSQALLDYQHHDWQQTVDWIAESRPRATRMALRAVGPALRPILRTLLALQRRSERRGPYADPWKLIAAKYGPGALASGTAEEIDPAR</sequence>
<dbReference type="CDD" id="cd08946">
    <property type="entry name" value="SDR_e"/>
    <property type="match status" value="1"/>
</dbReference>
<accession>A0A7G1KN65</accession>
<keyword evidence="6" id="KW-1185">Reference proteome</keyword>
<dbReference type="Pfam" id="PF01370">
    <property type="entry name" value="Epimerase"/>
    <property type="match status" value="1"/>
</dbReference>
<evidence type="ECO:0000259" key="4">
    <source>
        <dbReference type="Pfam" id="PF01370"/>
    </source>
</evidence>